<dbReference type="PANTHER" id="PTHR43522">
    <property type="entry name" value="TRANSKETOLASE"/>
    <property type="match status" value="1"/>
</dbReference>
<keyword evidence="21" id="KW-0472">Membrane</keyword>
<evidence type="ECO:0000256" key="19">
    <source>
        <dbReference type="PIRSR" id="PIRSR605478-4"/>
    </source>
</evidence>
<feature type="active site" description="Proton donor" evidence="16">
    <location>
        <position position="410"/>
    </location>
</feature>
<evidence type="ECO:0000256" key="3">
    <source>
        <dbReference type="ARBA" id="ARBA00001941"/>
    </source>
</evidence>
<dbReference type="Proteomes" id="UP000002574">
    <property type="component" value="Chromosome"/>
</dbReference>
<feature type="binding site" evidence="19">
    <location>
        <position position="192"/>
    </location>
    <ligand>
        <name>Mg(2+)</name>
        <dbReference type="ChEBI" id="CHEBI:18420"/>
    </ligand>
</feature>
<dbReference type="Gene3D" id="3.40.50.920">
    <property type="match status" value="1"/>
</dbReference>
<evidence type="ECO:0000256" key="10">
    <source>
        <dbReference type="ARBA" id="ARBA00022723"/>
    </source>
</evidence>
<feature type="binding site" evidence="17">
    <location>
        <position position="356"/>
    </location>
    <ligand>
        <name>substrate</name>
    </ligand>
</feature>
<name>D3DFI2_HYDTT</name>
<evidence type="ECO:0000313" key="23">
    <source>
        <dbReference type="EMBL" id="BAI68584.1"/>
    </source>
</evidence>
<dbReference type="InterPro" id="IPR005474">
    <property type="entry name" value="Transketolase_N"/>
</dbReference>
<dbReference type="GO" id="GO:0006098">
    <property type="term" value="P:pentose-phosphate shunt"/>
    <property type="evidence" value="ECO:0007669"/>
    <property type="project" value="TreeGrafter"/>
</dbReference>
<dbReference type="GO" id="GO:0004802">
    <property type="term" value="F:transketolase activity"/>
    <property type="evidence" value="ECO:0007669"/>
    <property type="project" value="UniProtKB-UniRule"/>
</dbReference>
<keyword evidence="12 19" id="KW-0460">Magnesium</keyword>
<evidence type="ECO:0000256" key="16">
    <source>
        <dbReference type="PIRSR" id="PIRSR605478-1"/>
    </source>
</evidence>
<comment type="function">
    <text evidence="4">Catalyzes the transfer of a two-carbon ketol group from a ketose donor to an aldose acceptor, via a covalent intermediate with the cofactor thiamine pyrophosphate.</text>
</comment>
<dbReference type="eggNOG" id="COG0021">
    <property type="taxonomic scope" value="Bacteria"/>
</dbReference>
<evidence type="ECO:0000256" key="21">
    <source>
        <dbReference type="SAM" id="Phobius"/>
    </source>
</evidence>
<evidence type="ECO:0000256" key="6">
    <source>
        <dbReference type="ARBA" id="ARBA00011738"/>
    </source>
</evidence>
<dbReference type="GO" id="GO:0046872">
    <property type="term" value="F:metal ion binding"/>
    <property type="evidence" value="ECO:0007669"/>
    <property type="project" value="UniProtKB-KW"/>
</dbReference>
<gene>
    <name evidence="23" type="primary">tktA</name>
    <name evidence="23" type="ordered locus">HTH_0117</name>
</gene>
<dbReference type="KEGG" id="hth:HTH_0117"/>
<dbReference type="FunFam" id="3.40.50.970:FF:000076">
    <property type="entry name" value="Transketolase"/>
    <property type="match status" value="1"/>
</dbReference>
<evidence type="ECO:0000256" key="11">
    <source>
        <dbReference type="ARBA" id="ARBA00022837"/>
    </source>
</evidence>
<dbReference type="FunFam" id="3.40.50.970:FF:000004">
    <property type="entry name" value="Transketolase"/>
    <property type="match status" value="1"/>
</dbReference>
<dbReference type="InterPro" id="IPR005478">
    <property type="entry name" value="Transketolase_bac-like"/>
</dbReference>
<comment type="cofactor">
    <cofactor evidence="19">
        <name>Mg(2+)</name>
        <dbReference type="ChEBI" id="CHEBI:18420"/>
    </cofactor>
    <text evidence="19">Binds 1 Mg(2+) ion per subunit. Can also utilize other divalent metal cations, such as Ca(2+), Mn(2+) and Co(2+).</text>
</comment>
<dbReference type="Pfam" id="PF22613">
    <property type="entry name" value="Transketolase_C_1"/>
    <property type="match status" value="1"/>
</dbReference>
<comment type="catalytic activity">
    <reaction evidence="14">
        <text>D-sedoheptulose 7-phosphate + D-glyceraldehyde 3-phosphate = aldehydo-D-ribose 5-phosphate + D-xylulose 5-phosphate</text>
        <dbReference type="Rhea" id="RHEA:10508"/>
        <dbReference type="ChEBI" id="CHEBI:57483"/>
        <dbReference type="ChEBI" id="CHEBI:57737"/>
        <dbReference type="ChEBI" id="CHEBI:58273"/>
        <dbReference type="ChEBI" id="CHEBI:59776"/>
        <dbReference type="EC" id="2.2.1.1"/>
    </reaction>
</comment>
<dbReference type="InterPro" id="IPR029061">
    <property type="entry name" value="THDP-binding"/>
</dbReference>
<evidence type="ECO:0000256" key="1">
    <source>
        <dbReference type="ARBA" id="ARBA00001913"/>
    </source>
</evidence>
<dbReference type="Pfam" id="PF00456">
    <property type="entry name" value="Transketolase_N"/>
    <property type="match status" value="1"/>
</dbReference>
<comment type="cofactor">
    <cofactor evidence="18">
        <name>thiamine diphosphate</name>
        <dbReference type="ChEBI" id="CHEBI:58937"/>
    </cofactor>
    <text evidence="18">Binds 1 thiamine pyrophosphate per subunit. During the reaction, the substrate forms a covalent intermediate with the cofactor.</text>
</comment>
<feature type="site" description="Important for catalytic activity" evidence="20">
    <location>
        <position position="265"/>
    </location>
</feature>
<evidence type="ECO:0000256" key="12">
    <source>
        <dbReference type="ARBA" id="ARBA00022842"/>
    </source>
</evidence>
<dbReference type="Pfam" id="PF02779">
    <property type="entry name" value="Transket_pyr"/>
    <property type="match status" value="1"/>
</dbReference>
<keyword evidence="21" id="KW-1133">Transmembrane helix</keyword>
<dbReference type="InterPro" id="IPR055152">
    <property type="entry name" value="Transketolase-like_C_2"/>
</dbReference>
<keyword evidence="13 18" id="KW-0786">Thiamine pyrophosphate</keyword>
<dbReference type="SMART" id="SM00861">
    <property type="entry name" value="Transket_pyr"/>
    <property type="match status" value="1"/>
</dbReference>
<evidence type="ECO:0000256" key="20">
    <source>
        <dbReference type="PIRSR" id="PIRSR605478-5"/>
    </source>
</evidence>
<evidence type="ECO:0000256" key="5">
    <source>
        <dbReference type="ARBA" id="ARBA00007131"/>
    </source>
</evidence>
<protein>
    <recommendedName>
        <fullName evidence="8 15">Transketolase</fullName>
        <ecNumber evidence="7 15">2.2.1.1</ecNumber>
    </recommendedName>
</protein>
<dbReference type="SMR" id="D3DFI2"/>
<dbReference type="PANTHER" id="PTHR43522:SF2">
    <property type="entry name" value="TRANSKETOLASE 1-RELATED"/>
    <property type="match status" value="1"/>
</dbReference>
<comment type="cofactor">
    <cofactor evidence="2">
        <name>Mn(2+)</name>
        <dbReference type="ChEBI" id="CHEBI:29035"/>
    </cofactor>
</comment>
<comment type="similarity">
    <text evidence="5">Belongs to the transketolase family.</text>
</comment>
<feature type="domain" description="Transketolase-like pyrimidine-binding" evidence="22">
    <location>
        <begin position="353"/>
        <end position="524"/>
    </location>
</feature>
<dbReference type="GO" id="GO:0005829">
    <property type="term" value="C:cytosol"/>
    <property type="evidence" value="ECO:0007669"/>
    <property type="project" value="TreeGrafter"/>
</dbReference>
<evidence type="ECO:0000313" key="24">
    <source>
        <dbReference type="Proteomes" id="UP000002574"/>
    </source>
</evidence>
<evidence type="ECO:0000256" key="2">
    <source>
        <dbReference type="ARBA" id="ARBA00001936"/>
    </source>
</evidence>
<dbReference type="CDD" id="cd07033">
    <property type="entry name" value="TPP_PYR_DXS_TK_like"/>
    <property type="match status" value="1"/>
</dbReference>
<evidence type="ECO:0000256" key="17">
    <source>
        <dbReference type="PIRSR" id="PIRSR605478-2"/>
    </source>
</evidence>
<keyword evidence="11" id="KW-0106">Calcium</keyword>
<feature type="binding site" evidence="17">
    <location>
        <position position="460"/>
    </location>
    <ligand>
        <name>substrate</name>
    </ligand>
</feature>
<dbReference type="AlphaFoldDB" id="D3DFI2"/>
<dbReference type="NCBIfam" id="TIGR00232">
    <property type="entry name" value="tktlase_bact"/>
    <property type="match status" value="1"/>
</dbReference>
<evidence type="ECO:0000256" key="15">
    <source>
        <dbReference type="NCBIfam" id="TIGR00232"/>
    </source>
</evidence>
<keyword evidence="9" id="KW-0808">Transferase</keyword>
<dbReference type="InterPro" id="IPR009014">
    <property type="entry name" value="Transketo_C/PFOR_II"/>
</dbReference>
<evidence type="ECO:0000256" key="7">
    <source>
        <dbReference type="ARBA" id="ARBA00013152"/>
    </source>
</evidence>
<feature type="binding site" evidence="18">
    <location>
        <position position="265"/>
    </location>
    <ligand>
        <name>thiamine diphosphate</name>
        <dbReference type="ChEBI" id="CHEBI:58937"/>
    </ligand>
</feature>
<feature type="binding site" evidence="17">
    <location>
        <position position="472"/>
    </location>
    <ligand>
        <name>substrate</name>
    </ligand>
</feature>
<dbReference type="FunFam" id="3.40.50.920:FF:000003">
    <property type="entry name" value="Transketolase"/>
    <property type="match status" value="1"/>
</dbReference>
<feature type="binding site" evidence="19">
    <location>
        <position position="190"/>
    </location>
    <ligand>
        <name>Mg(2+)</name>
        <dbReference type="ChEBI" id="CHEBI:18420"/>
    </ligand>
</feature>
<dbReference type="SUPFAM" id="SSF52922">
    <property type="entry name" value="TK C-terminal domain-like"/>
    <property type="match status" value="1"/>
</dbReference>
<feature type="binding site" evidence="18">
    <location>
        <position position="190"/>
    </location>
    <ligand>
        <name>thiamine diphosphate</name>
        <dbReference type="ChEBI" id="CHEBI:58937"/>
    </ligand>
</feature>
<dbReference type="EMBL" id="AP011112">
    <property type="protein sequence ID" value="BAI68584.1"/>
    <property type="molecule type" value="Genomic_DNA"/>
</dbReference>
<dbReference type="SUPFAM" id="SSF52518">
    <property type="entry name" value="Thiamin diphosphate-binding fold (THDP-binding)"/>
    <property type="match status" value="2"/>
</dbReference>
<keyword evidence="24" id="KW-1185">Reference proteome</keyword>
<keyword evidence="10 19" id="KW-0479">Metal-binding</keyword>
<feature type="binding site" evidence="17">
    <location>
        <position position="519"/>
    </location>
    <ligand>
        <name>substrate</name>
    </ligand>
</feature>
<reference evidence="23 24" key="1">
    <citation type="journal article" date="2010" name="J. Bacteriol.">
        <title>Complete genome sequence of the thermophilic, obligately chemolithoautotrophic hydrogen-oxidizing bacterium Hydrogenobacter thermophilus TK-6.</title>
        <authorList>
            <person name="Arai H."/>
            <person name="Kanbe H."/>
            <person name="Ishii M."/>
            <person name="Igarashi Y."/>
        </authorList>
    </citation>
    <scope>NUCLEOTIDE SEQUENCE [LARGE SCALE GENOMIC DNA]</scope>
    <source>
        <strain evidence="24">DSM 6534 / IAM 12695 / TK-6 [Tokyo]</strain>
    </source>
</reference>
<feature type="binding site" evidence="17">
    <location>
        <position position="31"/>
    </location>
    <ligand>
        <name>substrate</name>
    </ligand>
</feature>
<feature type="binding site" evidence="18">
    <location>
        <begin position="119"/>
        <end position="121"/>
    </location>
    <ligand>
        <name>thiamine diphosphate</name>
        <dbReference type="ChEBI" id="CHEBI:58937"/>
    </ligand>
</feature>
<feature type="binding site" evidence="17">
    <location>
        <position position="383"/>
    </location>
    <ligand>
        <name>substrate</name>
    </ligand>
</feature>
<evidence type="ECO:0000256" key="4">
    <source>
        <dbReference type="ARBA" id="ARBA00002931"/>
    </source>
</evidence>
<dbReference type="InterPro" id="IPR049557">
    <property type="entry name" value="Transketolase_CS"/>
</dbReference>
<evidence type="ECO:0000256" key="9">
    <source>
        <dbReference type="ARBA" id="ARBA00022679"/>
    </source>
</evidence>
<sequence length="666" mass="74803">MLEAGMNRDDTVINTIRFLSVDQVERAKSGHPGMPLGASHIAYLIFDRFLKFNPKDPNWINRDRFVLSAGHASAMLYSLLFVMGYDINLEDLKSFRQLNSRTPGHPERHLTPGVEATTGPLGQGIGNAVGMAIAEKYLSNFFNREGFPIIDHYTFALVSDGDLMEGVSCEVGQLAGHLKLGKLIVIWDNNGVSIDGPTSLAWSEDVLKRFSAFGWHVAHIEDGYNLDELERAIKSAMEEKERPSFISVRTHLGYGSPKQDDASVHGAPLGKELALETKRRFGWSEEEFYVPEEVYNYRKEKIEKGLKAQEEWNRLFEEYRRAYPDLAQKLLKAFKGDWGEDYKIHIPVFTEPMATRQASGKLLNAIAKHIPTMIGGSADLSESNNTYLHGMGDFLAENPLGRNIHYGVREHAMGTILNGMAYHGGVLPYGGTFLIFSDYMRPSIRLAAMSGLQVIYVFTHDSVGLGEDGPTHQPIEQLCSLRLIPNLWVLRPADANEVGIAWDMAIQRKDGPVAIVLSRQKLPIIDRNRYAFYENARRGAYIIADTQGTPDLIIFASGSEVHPSLSAKHILEEEGIKVRVVNVLSFEVFELQKEDYKEYVLSPQVKRRVAVEAGRGLCWYKYVGMDGLVISMEEFGKSAPGDVLMDHFGFTGKKIAQRIKEFYFKQ</sequence>
<dbReference type="CDD" id="cd02012">
    <property type="entry name" value="TPP_TK"/>
    <property type="match status" value="1"/>
</dbReference>
<evidence type="ECO:0000256" key="14">
    <source>
        <dbReference type="ARBA" id="ARBA00049473"/>
    </source>
</evidence>
<dbReference type="Gene3D" id="3.40.50.970">
    <property type="match status" value="2"/>
</dbReference>
<comment type="subunit">
    <text evidence="6">Homodimer.</text>
</comment>
<evidence type="ECO:0000259" key="22">
    <source>
        <dbReference type="SMART" id="SM00861"/>
    </source>
</evidence>
<dbReference type="EC" id="2.2.1.1" evidence="7 15"/>
<evidence type="ECO:0000256" key="13">
    <source>
        <dbReference type="ARBA" id="ARBA00023052"/>
    </source>
</evidence>
<evidence type="ECO:0000256" key="8">
    <source>
        <dbReference type="ARBA" id="ARBA00016662"/>
    </source>
</evidence>
<feature type="binding site" evidence="18">
    <location>
        <position position="436"/>
    </location>
    <ligand>
        <name>thiamine diphosphate</name>
        <dbReference type="ChEBI" id="CHEBI:58937"/>
    </ligand>
</feature>
<evidence type="ECO:0000256" key="18">
    <source>
        <dbReference type="PIRSR" id="PIRSR605478-3"/>
    </source>
</evidence>
<comment type="cofactor">
    <cofactor evidence="1">
        <name>Ca(2+)</name>
        <dbReference type="ChEBI" id="CHEBI:29108"/>
    </cofactor>
</comment>
<keyword evidence="21" id="KW-0812">Transmembrane</keyword>
<feature type="site" description="Important for catalytic activity" evidence="20">
    <location>
        <position position="31"/>
    </location>
</feature>
<proteinExistence type="inferred from homology"/>
<dbReference type="STRING" id="608538.HTH_0117"/>
<comment type="cofactor">
    <cofactor evidence="3">
        <name>Co(2+)</name>
        <dbReference type="ChEBI" id="CHEBI:48828"/>
    </cofactor>
</comment>
<feature type="binding site" evidence="17">
    <location>
        <position position="265"/>
    </location>
    <ligand>
        <name>substrate</name>
    </ligand>
</feature>
<accession>D3DFI2</accession>
<feature type="binding site" evidence="18">
    <location>
        <position position="71"/>
    </location>
    <ligand>
        <name>thiamine diphosphate</name>
        <dbReference type="ChEBI" id="CHEBI:58937"/>
    </ligand>
</feature>
<dbReference type="InterPro" id="IPR005475">
    <property type="entry name" value="Transketolase-like_Pyr-bd"/>
</dbReference>
<feature type="binding site" evidence="19">
    <location>
        <position position="160"/>
    </location>
    <ligand>
        <name>Mg(2+)</name>
        <dbReference type="ChEBI" id="CHEBI:18420"/>
    </ligand>
</feature>
<dbReference type="PROSITE" id="PS00801">
    <property type="entry name" value="TRANSKETOLASE_1"/>
    <property type="match status" value="1"/>
</dbReference>
<feature type="transmembrane region" description="Helical" evidence="21">
    <location>
        <begin position="65"/>
        <end position="85"/>
    </location>
</feature>
<organism evidence="23 24">
    <name type="scientific">Hydrogenobacter thermophilus (strain DSM 6534 / IAM 12695 / TK-6)</name>
    <dbReference type="NCBI Taxonomy" id="608538"/>
    <lineage>
        <taxon>Bacteria</taxon>
        <taxon>Pseudomonadati</taxon>
        <taxon>Aquificota</taxon>
        <taxon>Aquificia</taxon>
        <taxon>Aquificales</taxon>
        <taxon>Aquificaceae</taxon>
        <taxon>Hydrogenobacter</taxon>
    </lineage>
</organism>
<dbReference type="InterPro" id="IPR033247">
    <property type="entry name" value="Transketolase_fam"/>
</dbReference>
<feature type="binding site" evidence="18">
    <location>
        <position position="161"/>
    </location>
    <ligand>
        <name>thiamine diphosphate</name>
        <dbReference type="ChEBI" id="CHEBI:58937"/>
    </ligand>
</feature>
<feature type="binding site" evidence="17">
    <location>
        <position position="468"/>
    </location>
    <ligand>
        <name>substrate</name>
    </ligand>
</feature>